<feature type="transmembrane region" description="Helical" evidence="6">
    <location>
        <begin position="311"/>
        <end position="336"/>
    </location>
</feature>
<dbReference type="GO" id="GO:0016020">
    <property type="term" value="C:membrane"/>
    <property type="evidence" value="ECO:0007669"/>
    <property type="project" value="UniProtKB-SubCell"/>
</dbReference>
<evidence type="ECO:0000256" key="1">
    <source>
        <dbReference type="ARBA" id="ARBA00004141"/>
    </source>
</evidence>
<reference evidence="8 9" key="1">
    <citation type="submission" date="2016-07" db="EMBL/GenBank/DDBJ databases">
        <title>Pervasive Adenine N6-methylation of Active Genes in Fungi.</title>
        <authorList>
            <consortium name="DOE Joint Genome Institute"/>
            <person name="Mondo S.J."/>
            <person name="Dannebaum R.O."/>
            <person name="Kuo R.C."/>
            <person name="Labutti K."/>
            <person name="Haridas S."/>
            <person name="Kuo A."/>
            <person name="Salamov A."/>
            <person name="Ahrendt S.R."/>
            <person name="Lipzen A."/>
            <person name="Sullivan W."/>
            <person name="Andreopoulos W.B."/>
            <person name="Clum A."/>
            <person name="Lindquist E."/>
            <person name="Daum C."/>
            <person name="Ramamoorthy G.K."/>
            <person name="Gryganskyi A."/>
            <person name="Culley D."/>
            <person name="Magnuson J.K."/>
            <person name="James T.Y."/>
            <person name="O'Malley M.A."/>
            <person name="Stajich J.E."/>
            <person name="Spatafora J.W."/>
            <person name="Visel A."/>
            <person name="Grigoriev I.V."/>
        </authorList>
    </citation>
    <scope>NUCLEOTIDE SEQUENCE [LARGE SCALE GENOMIC DNA]</scope>
    <source>
        <strain evidence="8 9">62-1032</strain>
    </source>
</reference>
<dbReference type="OrthoDB" id="6418713at2759"/>
<keyword evidence="9" id="KW-1185">Reference proteome</keyword>
<evidence type="ECO:0000256" key="3">
    <source>
        <dbReference type="ARBA" id="ARBA00022989"/>
    </source>
</evidence>
<feature type="compositionally biased region" description="Polar residues" evidence="5">
    <location>
        <begin position="1"/>
        <end position="23"/>
    </location>
</feature>
<organism evidence="8 9">
    <name type="scientific">Leucosporidium creatinivorum</name>
    <dbReference type="NCBI Taxonomy" id="106004"/>
    <lineage>
        <taxon>Eukaryota</taxon>
        <taxon>Fungi</taxon>
        <taxon>Dikarya</taxon>
        <taxon>Basidiomycota</taxon>
        <taxon>Pucciniomycotina</taxon>
        <taxon>Microbotryomycetes</taxon>
        <taxon>Leucosporidiales</taxon>
        <taxon>Leucosporidium</taxon>
    </lineage>
</organism>
<sequence length="387" mass="40912">MSSSSPTGVATASSPKDVSSASPDLSRRSGDGSKEELELGGGGIASGAVGGGAGLPPPRALPPWLIICTWTALSSGVILMNREILMGSAHFSYPITLTTLHLAYQTIATRLLHKYTNLISGVAPTEYSAIPLTDPHENGSAVGESKEEAAMRAKAESVAMSWNDWRIQIVPPAAMFSISLVLSNWAYLYLTTAFIHMLKAFSPVAILLAAFAFRTKNFSIKLCCIVLVISTGVGLASWGETKFNLTGVIIQLVAIAIEATRVTLIQLLLQSGHEMSPLKSLYFFAPICLGLNAALILPVEGFAALRAIPALGLFTILSNCTLTFMLNLSSVYLIGLSSMVLSLSKVVKDILLVGGSAILLGDQLTGVQVVGYALATVGLFWYKFSPS</sequence>
<dbReference type="InParanoid" id="A0A1Y2FYX7"/>
<dbReference type="Proteomes" id="UP000193467">
    <property type="component" value="Unassembled WGS sequence"/>
</dbReference>
<dbReference type="InterPro" id="IPR004853">
    <property type="entry name" value="Sugar_P_trans_dom"/>
</dbReference>
<evidence type="ECO:0000256" key="5">
    <source>
        <dbReference type="SAM" id="MobiDB-lite"/>
    </source>
</evidence>
<feature type="domain" description="Sugar phosphate transporter" evidence="7">
    <location>
        <begin position="66"/>
        <end position="382"/>
    </location>
</feature>
<dbReference type="EMBL" id="MCGR01000006">
    <property type="protein sequence ID" value="ORY89333.1"/>
    <property type="molecule type" value="Genomic_DNA"/>
</dbReference>
<keyword evidence="4 6" id="KW-0472">Membrane</keyword>
<proteinExistence type="predicted"/>
<feature type="transmembrane region" description="Helical" evidence="6">
    <location>
        <begin position="193"/>
        <end position="213"/>
    </location>
</feature>
<evidence type="ECO:0000256" key="4">
    <source>
        <dbReference type="ARBA" id="ARBA00023136"/>
    </source>
</evidence>
<dbReference type="Pfam" id="PF03151">
    <property type="entry name" value="TPT"/>
    <property type="match status" value="1"/>
</dbReference>
<dbReference type="AlphaFoldDB" id="A0A1Y2FYX7"/>
<comment type="caution">
    <text evidence="8">The sequence shown here is derived from an EMBL/GenBank/DDBJ whole genome shotgun (WGS) entry which is preliminary data.</text>
</comment>
<evidence type="ECO:0000259" key="7">
    <source>
        <dbReference type="Pfam" id="PF03151"/>
    </source>
</evidence>
<feature type="compositionally biased region" description="Basic and acidic residues" evidence="5">
    <location>
        <begin position="25"/>
        <end position="37"/>
    </location>
</feature>
<dbReference type="InterPro" id="IPR050186">
    <property type="entry name" value="TPT_transporter"/>
</dbReference>
<evidence type="ECO:0000313" key="9">
    <source>
        <dbReference type="Proteomes" id="UP000193467"/>
    </source>
</evidence>
<feature type="transmembrane region" description="Helical" evidence="6">
    <location>
        <begin position="245"/>
        <end position="269"/>
    </location>
</feature>
<name>A0A1Y2FYX7_9BASI</name>
<evidence type="ECO:0000256" key="6">
    <source>
        <dbReference type="SAM" id="Phobius"/>
    </source>
</evidence>
<feature type="transmembrane region" description="Helical" evidence="6">
    <location>
        <begin position="281"/>
        <end position="299"/>
    </location>
</feature>
<protein>
    <submittedName>
        <fullName evidence="8">Triose-phosphate transporter family-domain-containing protein</fullName>
    </submittedName>
</protein>
<feature type="transmembrane region" description="Helical" evidence="6">
    <location>
        <begin position="357"/>
        <end position="382"/>
    </location>
</feature>
<accession>A0A1Y2FYX7</accession>
<feature type="region of interest" description="Disordered" evidence="5">
    <location>
        <begin position="1"/>
        <end position="43"/>
    </location>
</feature>
<keyword evidence="3 6" id="KW-1133">Transmembrane helix</keyword>
<dbReference type="PANTHER" id="PTHR11132">
    <property type="entry name" value="SOLUTE CARRIER FAMILY 35"/>
    <property type="match status" value="1"/>
</dbReference>
<evidence type="ECO:0000313" key="8">
    <source>
        <dbReference type="EMBL" id="ORY89333.1"/>
    </source>
</evidence>
<evidence type="ECO:0000256" key="2">
    <source>
        <dbReference type="ARBA" id="ARBA00022692"/>
    </source>
</evidence>
<feature type="transmembrane region" description="Helical" evidence="6">
    <location>
        <begin position="220"/>
        <end position="239"/>
    </location>
</feature>
<keyword evidence="2 6" id="KW-0812">Transmembrane</keyword>
<comment type="subcellular location">
    <subcellularLocation>
        <location evidence="1">Membrane</location>
        <topology evidence="1">Multi-pass membrane protein</topology>
    </subcellularLocation>
</comment>
<feature type="transmembrane region" description="Helical" evidence="6">
    <location>
        <begin position="61"/>
        <end position="80"/>
    </location>
</feature>
<dbReference type="FunCoup" id="A0A1Y2FYX7">
    <property type="interactions" value="376"/>
</dbReference>
<gene>
    <name evidence="8" type="ORF">BCR35DRAFT_300473</name>
</gene>